<reference evidence="2" key="1">
    <citation type="journal article" date="2015" name="Nat. Genet.">
        <title>The genome and transcriptome of the zoonotic hookworm Ancylostoma ceylanicum identify infection-specific gene families.</title>
        <authorList>
            <person name="Schwarz E.M."/>
            <person name="Hu Y."/>
            <person name="Antoshechkin I."/>
            <person name="Miller M.M."/>
            <person name="Sternberg P.W."/>
            <person name="Aroian R.V."/>
        </authorList>
    </citation>
    <scope>NUCLEOTIDE SEQUENCE</scope>
    <source>
        <strain evidence="2">HY135</strain>
    </source>
</reference>
<evidence type="ECO:0000313" key="1">
    <source>
        <dbReference type="EMBL" id="EYC09998.1"/>
    </source>
</evidence>
<dbReference type="Proteomes" id="UP000024635">
    <property type="component" value="Unassembled WGS sequence"/>
</dbReference>
<dbReference type="AlphaFoldDB" id="A0A016U5Y8"/>
<name>A0A016U5Y8_9BILA</name>
<evidence type="ECO:0000313" key="2">
    <source>
        <dbReference type="Proteomes" id="UP000024635"/>
    </source>
</evidence>
<comment type="caution">
    <text evidence="1">The sequence shown here is derived from an EMBL/GenBank/DDBJ whole genome shotgun (WGS) entry which is preliminary data.</text>
</comment>
<dbReference type="EMBL" id="JARK01001394">
    <property type="protein sequence ID" value="EYC09998.1"/>
    <property type="molecule type" value="Genomic_DNA"/>
</dbReference>
<sequence length="84" mass="9719">MCRIGSGYKESREINLKIFIFSDFWGEFSGTRTQLCHAPIIPDLPRPTARAVRDLPQIFTHFLTKLSLMLTRHITNPWSVPLFS</sequence>
<accession>A0A016U5Y8</accession>
<organism evidence="1 2">
    <name type="scientific">Ancylostoma ceylanicum</name>
    <dbReference type="NCBI Taxonomy" id="53326"/>
    <lineage>
        <taxon>Eukaryota</taxon>
        <taxon>Metazoa</taxon>
        <taxon>Ecdysozoa</taxon>
        <taxon>Nematoda</taxon>
        <taxon>Chromadorea</taxon>
        <taxon>Rhabditida</taxon>
        <taxon>Rhabditina</taxon>
        <taxon>Rhabditomorpha</taxon>
        <taxon>Strongyloidea</taxon>
        <taxon>Ancylostomatidae</taxon>
        <taxon>Ancylostomatinae</taxon>
        <taxon>Ancylostoma</taxon>
    </lineage>
</organism>
<protein>
    <submittedName>
        <fullName evidence="1">Uncharacterized protein</fullName>
    </submittedName>
</protein>
<proteinExistence type="predicted"/>
<keyword evidence="2" id="KW-1185">Reference proteome</keyword>
<gene>
    <name evidence="1" type="primary">Acey_s0058.g2932</name>
    <name evidence="1" type="ORF">Y032_0058g2932</name>
</gene>